<dbReference type="PANTHER" id="PTHR43327:SF2">
    <property type="entry name" value="MODULATOR OF FTSH PROTEASE HFLK"/>
    <property type="match status" value="1"/>
</dbReference>
<proteinExistence type="inferred from homology"/>
<dbReference type="InterPro" id="IPR001107">
    <property type="entry name" value="Band_7"/>
</dbReference>
<feature type="compositionally biased region" description="Gly residues" evidence="7">
    <location>
        <begin position="57"/>
        <end position="78"/>
    </location>
</feature>
<dbReference type="NCBIfam" id="TIGR01933">
    <property type="entry name" value="hflK"/>
    <property type="match status" value="1"/>
</dbReference>
<evidence type="ECO:0000256" key="7">
    <source>
        <dbReference type="SAM" id="MobiDB-lite"/>
    </source>
</evidence>
<name>A0A7W8HDZ8_9BURK</name>
<dbReference type="Pfam" id="PF12221">
    <property type="entry name" value="HflK_N"/>
    <property type="match status" value="1"/>
</dbReference>
<gene>
    <name evidence="9" type="ORF">HNQ70_000152</name>
</gene>
<evidence type="ECO:0000256" key="4">
    <source>
        <dbReference type="ARBA" id="ARBA00022989"/>
    </source>
</evidence>
<accession>A0A7W8HDZ8</accession>
<dbReference type="CDD" id="cd03404">
    <property type="entry name" value="SPFH_HflK"/>
    <property type="match status" value="1"/>
</dbReference>
<dbReference type="InterPro" id="IPR036013">
    <property type="entry name" value="Band_7/SPFH_dom_sf"/>
</dbReference>
<feature type="region of interest" description="Disordered" evidence="7">
    <location>
        <begin position="391"/>
        <end position="435"/>
    </location>
</feature>
<feature type="transmembrane region" description="Helical" evidence="6">
    <location>
        <begin position="91"/>
        <end position="110"/>
    </location>
</feature>
<dbReference type="SUPFAM" id="SSF117892">
    <property type="entry name" value="Band 7/SPFH domain"/>
    <property type="match status" value="1"/>
</dbReference>
<dbReference type="InterPro" id="IPR010201">
    <property type="entry name" value="HflK"/>
</dbReference>
<comment type="function">
    <text evidence="6">HflC and HflK could encode or regulate a protease.</text>
</comment>
<dbReference type="InterPro" id="IPR050710">
    <property type="entry name" value="Band7/mec-2_domain"/>
</dbReference>
<evidence type="ECO:0000256" key="2">
    <source>
        <dbReference type="ARBA" id="ARBA00006971"/>
    </source>
</evidence>
<keyword evidence="10" id="KW-1185">Reference proteome</keyword>
<feature type="compositionally biased region" description="Basic and acidic residues" evidence="7">
    <location>
        <begin position="422"/>
        <end position="435"/>
    </location>
</feature>
<feature type="domain" description="Band 7" evidence="8">
    <location>
        <begin position="105"/>
        <end position="282"/>
    </location>
</feature>
<comment type="subcellular location">
    <subcellularLocation>
        <location evidence="1">Membrane</location>
        <topology evidence="1">Single-pass membrane protein</topology>
    </subcellularLocation>
</comment>
<dbReference type="PANTHER" id="PTHR43327">
    <property type="entry name" value="STOMATIN-LIKE PROTEIN 2, MITOCHONDRIAL"/>
    <property type="match status" value="1"/>
</dbReference>
<evidence type="ECO:0000256" key="1">
    <source>
        <dbReference type="ARBA" id="ARBA00004167"/>
    </source>
</evidence>
<keyword evidence="3 6" id="KW-0812">Transmembrane</keyword>
<keyword evidence="5 6" id="KW-0472">Membrane</keyword>
<evidence type="ECO:0000256" key="3">
    <source>
        <dbReference type="ARBA" id="ARBA00022692"/>
    </source>
</evidence>
<dbReference type="InterPro" id="IPR020980">
    <property type="entry name" value="Membrane_HflK_N"/>
</dbReference>
<dbReference type="AlphaFoldDB" id="A0A7W8HDZ8"/>
<dbReference type="RefSeq" id="WP_246434518.1">
    <property type="nucleotide sequence ID" value="NZ_BAABEW010000003.1"/>
</dbReference>
<dbReference type="GO" id="GO:0006508">
    <property type="term" value="P:proteolysis"/>
    <property type="evidence" value="ECO:0007669"/>
    <property type="project" value="UniProtKB-KW"/>
</dbReference>
<sequence length="435" mass="47431">MWHSIRRMFSLNDPGWGRGQGSGGGNDDDRRPRPKSGDGPPDLDELWRDFNRRLNGMFGGRRGGGPSPSGSSGGGSSSEGGPSFKGAGKGAGVLAVVAVLLWLASGFYIVPEGQAAAVLRFGEFKYVNDRAGFTWRVPYPVETHELVNVQQLRQIEVGYRGNVRNKSLREALMLTQDQSIVDMQYAVQYRLADPVAWLFNNNPGPAPEEMVRQAAETAMREIVGRRGIDQVLYEQKEAVATDARDLMQANLDRYKPGVTIVDVTIQQAQPPEEVQAAFEDANKAAQDRERLINEGRAYANDVIPRASGTAARLMQESEGYRERVVATAEGDASRFSQILVEYSKAPKVTRDRMYLETMQQVFSNTSKVYVDSRSGSNLLYLPLDKLMQQGAAGASDASRSAAPAAQTPAPAAAPAAAADASRAQEMRSRDRDAAR</sequence>
<protein>
    <recommendedName>
        <fullName evidence="6">Protein HflK</fullName>
    </recommendedName>
</protein>
<feature type="compositionally biased region" description="Gly residues" evidence="7">
    <location>
        <begin position="16"/>
        <end position="25"/>
    </location>
</feature>
<evidence type="ECO:0000259" key="8">
    <source>
        <dbReference type="SMART" id="SM00244"/>
    </source>
</evidence>
<feature type="compositionally biased region" description="Low complexity" evidence="7">
    <location>
        <begin position="391"/>
        <end position="421"/>
    </location>
</feature>
<dbReference type="Proteomes" id="UP000532440">
    <property type="component" value="Unassembled WGS sequence"/>
</dbReference>
<evidence type="ECO:0000313" key="10">
    <source>
        <dbReference type="Proteomes" id="UP000532440"/>
    </source>
</evidence>
<keyword evidence="9" id="KW-0645">Protease</keyword>
<dbReference type="GO" id="GO:0016020">
    <property type="term" value="C:membrane"/>
    <property type="evidence" value="ECO:0007669"/>
    <property type="project" value="UniProtKB-SubCell"/>
</dbReference>
<organism evidence="9 10">
    <name type="scientific">Quisquiliibacterium transsilvanicum</name>
    <dbReference type="NCBI Taxonomy" id="1549638"/>
    <lineage>
        <taxon>Bacteria</taxon>
        <taxon>Pseudomonadati</taxon>
        <taxon>Pseudomonadota</taxon>
        <taxon>Betaproteobacteria</taxon>
        <taxon>Burkholderiales</taxon>
        <taxon>Burkholderiaceae</taxon>
        <taxon>Quisquiliibacterium</taxon>
    </lineage>
</organism>
<feature type="region of interest" description="Disordered" evidence="7">
    <location>
        <begin position="9"/>
        <end position="83"/>
    </location>
</feature>
<evidence type="ECO:0000313" key="9">
    <source>
        <dbReference type="EMBL" id="MBB5270168.1"/>
    </source>
</evidence>
<dbReference type="Gene3D" id="3.30.479.30">
    <property type="entry name" value="Band 7 domain"/>
    <property type="match status" value="1"/>
</dbReference>
<dbReference type="GO" id="GO:0008233">
    <property type="term" value="F:peptidase activity"/>
    <property type="evidence" value="ECO:0007669"/>
    <property type="project" value="UniProtKB-KW"/>
</dbReference>
<evidence type="ECO:0000256" key="5">
    <source>
        <dbReference type="ARBA" id="ARBA00023136"/>
    </source>
</evidence>
<evidence type="ECO:0000256" key="6">
    <source>
        <dbReference type="RuleBase" id="RU364113"/>
    </source>
</evidence>
<comment type="subunit">
    <text evidence="6">HflC and HflK may interact to form a multimeric complex.</text>
</comment>
<keyword evidence="9" id="KW-0378">Hydrolase</keyword>
<comment type="similarity">
    <text evidence="2 6">Belongs to the band 7/mec-2 family. HflK subfamily.</text>
</comment>
<keyword evidence="4 6" id="KW-1133">Transmembrane helix</keyword>
<dbReference type="EMBL" id="JACHGB010000001">
    <property type="protein sequence ID" value="MBB5270168.1"/>
    <property type="molecule type" value="Genomic_DNA"/>
</dbReference>
<dbReference type="Pfam" id="PF01145">
    <property type="entry name" value="Band_7"/>
    <property type="match status" value="1"/>
</dbReference>
<comment type="caution">
    <text evidence="9">The sequence shown here is derived from an EMBL/GenBank/DDBJ whole genome shotgun (WGS) entry which is preliminary data.</text>
</comment>
<dbReference type="SMART" id="SM00244">
    <property type="entry name" value="PHB"/>
    <property type="match status" value="1"/>
</dbReference>
<reference evidence="9 10" key="1">
    <citation type="submission" date="2020-08" db="EMBL/GenBank/DDBJ databases">
        <title>Genomic Encyclopedia of Type Strains, Phase IV (KMG-IV): sequencing the most valuable type-strain genomes for metagenomic binning, comparative biology and taxonomic classification.</title>
        <authorList>
            <person name="Goeker M."/>
        </authorList>
    </citation>
    <scope>NUCLEOTIDE SEQUENCE [LARGE SCALE GENOMIC DNA]</scope>
    <source>
        <strain evidence="9 10">DSM 29781</strain>
    </source>
</reference>